<protein>
    <submittedName>
        <fullName evidence="5">Type I restriction enzyme S subunit</fullName>
    </submittedName>
</protein>
<reference evidence="5 6" key="1">
    <citation type="submission" date="2018-06" db="EMBL/GenBank/DDBJ databases">
        <title>Genomic Encyclopedia of Type Strains, Phase IV (KMG-IV): sequencing the most valuable type-strain genomes for metagenomic binning, comparative biology and taxonomic classification.</title>
        <authorList>
            <person name="Goeker M."/>
        </authorList>
    </citation>
    <scope>NUCLEOTIDE SEQUENCE [LARGE SCALE GENOMIC DNA]</scope>
    <source>
        <strain evidence="5 6">DSM 22112</strain>
    </source>
</reference>
<dbReference type="SUPFAM" id="SSF116734">
    <property type="entry name" value="DNA methylase specificity domain"/>
    <property type="match status" value="2"/>
</dbReference>
<dbReference type="PANTHER" id="PTHR30408:SF12">
    <property type="entry name" value="TYPE I RESTRICTION ENZYME MJAVIII SPECIFICITY SUBUNIT"/>
    <property type="match status" value="1"/>
</dbReference>
<accession>A0A366I072</accession>
<proteinExistence type="inferred from homology"/>
<evidence type="ECO:0000259" key="4">
    <source>
        <dbReference type="Pfam" id="PF01420"/>
    </source>
</evidence>
<dbReference type="RefSeq" id="WP_170128281.1">
    <property type="nucleotide sequence ID" value="NZ_QNRX01000016.1"/>
</dbReference>
<keyword evidence="6" id="KW-1185">Reference proteome</keyword>
<comment type="caution">
    <text evidence="5">The sequence shown here is derived from an EMBL/GenBank/DDBJ whole genome shotgun (WGS) entry which is preliminary data.</text>
</comment>
<evidence type="ECO:0000256" key="2">
    <source>
        <dbReference type="ARBA" id="ARBA00022747"/>
    </source>
</evidence>
<name>A0A366I072_9FIRM</name>
<keyword evidence="3" id="KW-0238">DNA-binding</keyword>
<dbReference type="InterPro" id="IPR000055">
    <property type="entry name" value="Restrct_endonuc_typeI_TRD"/>
</dbReference>
<feature type="domain" description="Type I restriction modification DNA specificity" evidence="4">
    <location>
        <begin position="189"/>
        <end position="358"/>
    </location>
</feature>
<evidence type="ECO:0000313" key="5">
    <source>
        <dbReference type="EMBL" id="RBP60366.1"/>
    </source>
</evidence>
<dbReference type="PANTHER" id="PTHR30408">
    <property type="entry name" value="TYPE-1 RESTRICTION ENZYME ECOKI SPECIFICITY PROTEIN"/>
    <property type="match status" value="1"/>
</dbReference>
<evidence type="ECO:0000256" key="1">
    <source>
        <dbReference type="ARBA" id="ARBA00010923"/>
    </source>
</evidence>
<evidence type="ECO:0000313" key="6">
    <source>
        <dbReference type="Proteomes" id="UP000253490"/>
    </source>
</evidence>
<organism evidence="5 6">
    <name type="scientific">Alkalibaculum bacchi</name>
    <dbReference type="NCBI Taxonomy" id="645887"/>
    <lineage>
        <taxon>Bacteria</taxon>
        <taxon>Bacillati</taxon>
        <taxon>Bacillota</taxon>
        <taxon>Clostridia</taxon>
        <taxon>Eubacteriales</taxon>
        <taxon>Eubacteriaceae</taxon>
        <taxon>Alkalibaculum</taxon>
    </lineage>
</organism>
<feature type="domain" description="Type I restriction modification DNA specificity" evidence="4">
    <location>
        <begin position="6"/>
        <end position="165"/>
    </location>
</feature>
<comment type="similarity">
    <text evidence="1">Belongs to the type-I restriction system S methylase family.</text>
</comment>
<dbReference type="AlphaFoldDB" id="A0A366I072"/>
<dbReference type="GO" id="GO:0009307">
    <property type="term" value="P:DNA restriction-modification system"/>
    <property type="evidence" value="ECO:0007669"/>
    <property type="project" value="UniProtKB-KW"/>
</dbReference>
<keyword evidence="2" id="KW-0680">Restriction system</keyword>
<sequence length="382" mass="43357">MKLVNILDVVKIANRSVDKFSGVKRYIATGDLSENIISSYTELTYDNRPSRANVAVKTGQVIFARMQGTKKVLLIDNDNVDFIYSTGFCVFEPSKAIMSDYLRLILNSDLFQKQKDKYSKGATQKAINNAGLKKIQIPLPPLETQKKIVEVLDKAQELIDARKEQIRLMDELIQSIFYEMFGDPVTNPKGWQVCKMSSLGLFKNGMNFSSSDSGVTLNCLGVGDFKSLYKIAQTELLPTISLKQIPSEDYMLRNKDIVFVRSNGNKALIGRSVIIYPNNNEVTFSGFCIRLRVESDLVHEEFLIQLLRSDSLKNKLLRNGRGANIFNLNQKMLSDVDIVLPPKELQMKFIKIIEKIENQKSYMELSLAEHEMSFQSIMKASF</sequence>
<dbReference type="InterPro" id="IPR052021">
    <property type="entry name" value="Type-I_RS_S_subunit"/>
</dbReference>
<dbReference type="EMBL" id="QNRX01000016">
    <property type="protein sequence ID" value="RBP60366.1"/>
    <property type="molecule type" value="Genomic_DNA"/>
</dbReference>
<gene>
    <name evidence="5" type="ORF">DES36_11623</name>
</gene>
<dbReference type="Proteomes" id="UP000253490">
    <property type="component" value="Unassembled WGS sequence"/>
</dbReference>
<dbReference type="Pfam" id="PF01420">
    <property type="entry name" value="Methylase_S"/>
    <property type="match status" value="2"/>
</dbReference>
<dbReference type="InterPro" id="IPR044946">
    <property type="entry name" value="Restrct_endonuc_typeI_TRD_sf"/>
</dbReference>
<dbReference type="GO" id="GO:0003677">
    <property type="term" value="F:DNA binding"/>
    <property type="evidence" value="ECO:0007669"/>
    <property type="project" value="UniProtKB-KW"/>
</dbReference>
<dbReference type="Gene3D" id="3.90.220.20">
    <property type="entry name" value="DNA methylase specificity domains"/>
    <property type="match status" value="2"/>
</dbReference>
<dbReference type="CDD" id="cd17517">
    <property type="entry name" value="RMtype1_S_EcoKI_StySPI-TRD2-CR2_like"/>
    <property type="match status" value="1"/>
</dbReference>
<evidence type="ECO:0000256" key="3">
    <source>
        <dbReference type="ARBA" id="ARBA00023125"/>
    </source>
</evidence>